<accession>B3EGA3</accession>
<dbReference type="RefSeq" id="WP_012466981.1">
    <property type="nucleotide sequence ID" value="NC_010803.1"/>
</dbReference>
<dbReference type="SUPFAM" id="SSF56925">
    <property type="entry name" value="OMPA-like"/>
    <property type="match status" value="1"/>
</dbReference>
<keyword evidence="1 2" id="KW-0732">Signal</keyword>
<name>B3EGA3_CHLL2</name>
<dbReference type="STRING" id="290315.Clim_2083"/>
<dbReference type="OrthoDB" id="597758at2"/>
<organism evidence="4 5">
    <name type="scientific">Chlorobium limicola (strain DSM 245 / NBRC 103803 / 6330)</name>
    <dbReference type="NCBI Taxonomy" id="290315"/>
    <lineage>
        <taxon>Bacteria</taxon>
        <taxon>Pseudomonadati</taxon>
        <taxon>Chlorobiota</taxon>
        <taxon>Chlorobiia</taxon>
        <taxon>Chlorobiales</taxon>
        <taxon>Chlorobiaceae</taxon>
        <taxon>Chlorobium/Pelodictyon group</taxon>
        <taxon>Chlorobium</taxon>
    </lineage>
</organism>
<dbReference type="InterPro" id="IPR011250">
    <property type="entry name" value="OMP/PagP_B-barrel"/>
</dbReference>
<evidence type="ECO:0000313" key="4">
    <source>
        <dbReference type="EMBL" id="ACD91112.1"/>
    </source>
</evidence>
<dbReference type="InterPro" id="IPR027385">
    <property type="entry name" value="Beta-barrel_OMP"/>
</dbReference>
<dbReference type="KEGG" id="cli:Clim_2083"/>
<dbReference type="Gene3D" id="2.40.160.20">
    <property type="match status" value="1"/>
</dbReference>
<feature type="signal peptide" evidence="2">
    <location>
        <begin position="1"/>
        <end position="24"/>
    </location>
</feature>
<dbReference type="AlphaFoldDB" id="B3EGA3"/>
<dbReference type="EMBL" id="CP001097">
    <property type="protein sequence ID" value="ACD91112.1"/>
    <property type="molecule type" value="Genomic_DNA"/>
</dbReference>
<evidence type="ECO:0000256" key="1">
    <source>
        <dbReference type="ARBA" id="ARBA00022729"/>
    </source>
</evidence>
<gene>
    <name evidence="4" type="ordered locus">Clim_2083</name>
</gene>
<dbReference type="HOGENOM" id="CLU_057473_3_1_10"/>
<evidence type="ECO:0000313" key="5">
    <source>
        <dbReference type="Proteomes" id="UP000008841"/>
    </source>
</evidence>
<protein>
    <submittedName>
        <fullName evidence="4">Outer surface protein, putative</fullName>
    </submittedName>
</protein>
<feature type="domain" description="Outer membrane protein beta-barrel" evidence="3">
    <location>
        <begin position="17"/>
        <end position="195"/>
    </location>
</feature>
<evidence type="ECO:0000256" key="2">
    <source>
        <dbReference type="SAM" id="SignalP"/>
    </source>
</evidence>
<reference evidence="4 5" key="1">
    <citation type="submission" date="2008-05" db="EMBL/GenBank/DDBJ databases">
        <title>Complete sequence of Chlorobium limicola DSM 245.</title>
        <authorList>
            <consortium name="US DOE Joint Genome Institute"/>
            <person name="Lucas S."/>
            <person name="Copeland A."/>
            <person name="Lapidus A."/>
            <person name="Glavina del Rio T."/>
            <person name="Dalin E."/>
            <person name="Tice H."/>
            <person name="Bruce D."/>
            <person name="Goodwin L."/>
            <person name="Pitluck S."/>
            <person name="Schmutz J."/>
            <person name="Larimer F."/>
            <person name="Land M."/>
            <person name="Hauser L."/>
            <person name="Kyrpides N."/>
            <person name="Ovchinnikova G."/>
            <person name="Zhao F."/>
            <person name="Li T."/>
            <person name="Liu Z."/>
            <person name="Overmann J."/>
            <person name="Bryant D.A."/>
            <person name="Richardson P."/>
        </authorList>
    </citation>
    <scope>NUCLEOTIDE SEQUENCE [LARGE SCALE GENOMIC DNA]</scope>
    <source>
        <strain evidence="5">DSM 245 / NBRC 103803 / 6330</strain>
    </source>
</reference>
<sequence length="195" mass="20939" precursor="true">MVMVFRGLFFVFFPVFFFASQADAAIPYVGGSTGFAFMSGDKLTINGTYLGDPEYDTGAAFSGALGMDFDGYRLEGEVAYQKNEIDNLGSDVSVLSVMANGYLDFQLEKSKIIPFVSAGVSYANVDVDALGDDGSDGLLAFQLGAGVGFQVSPTVTVDAKYRYFASADPEIEIGSSKLEMDINSHNLLFGFRVSF</sequence>
<dbReference type="eggNOG" id="COG3637">
    <property type="taxonomic scope" value="Bacteria"/>
</dbReference>
<dbReference type="Pfam" id="PF13505">
    <property type="entry name" value="OMP_b-brl"/>
    <property type="match status" value="1"/>
</dbReference>
<proteinExistence type="predicted"/>
<feature type="chain" id="PRO_5002787848" evidence="2">
    <location>
        <begin position="25"/>
        <end position="195"/>
    </location>
</feature>
<evidence type="ECO:0000259" key="3">
    <source>
        <dbReference type="Pfam" id="PF13505"/>
    </source>
</evidence>
<dbReference type="Proteomes" id="UP000008841">
    <property type="component" value="Chromosome"/>
</dbReference>